<dbReference type="RefSeq" id="WP_154376593.1">
    <property type="nucleotide sequence ID" value="NZ_WKJK01000005.1"/>
</dbReference>
<evidence type="ECO:0000313" key="2">
    <source>
        <dbReference type="EMBL" id="MRW90800.1"/>
    </source>
</evidence>
<dbReference type="Proteomes" id="UP000433309">
    <property type="component" value="Unassembled WGS sequence"/>
</dbReference>
<dbReference type="InterPro" id="IPR012902">
    <property type="entry name" value="N_methyl_site"/>
</dbReference>
<evidence type="ECO:0000256" key="1">
    <source>
        <dbReference type="SAM" id="Phobius"/>
    </source>
</evidence>
<dbReference type="InterPro" id="IPR045584">
    <property type="entry name" value="Pilin-like"/>
</dbReference>
<gene>
    <name evidence="2" type="ORF">GJ699_12445</name>
</gene>
<dbReference type="EMBL" id="WKJK01000005">
    <property type="protein sequence ID" value="MRW90800.1"/>
    <property type="molecule type" value="Genomic_DNA"/>
</dbReference>
<keyword evidence="3" id="KW-1185">Reference proteome</keyword>
<accession>A0A6I2KZ38</accession>
<organism evidence="2 3">
    <name type="scientific">Duganella guangzhouensis</name>
    <dbReference type="NCBI Taxonomy" id="2666084"/>
    <lineage>
        <taxon>Bacteria</taxon>
        <taxon>Pseudomonadati</taxon>
        <taxon>Pseudomonadota</taxon>
        <taxon>Betaproteobacteria</taxon>
        <taxon>Burkholderiales</taxon>
        <taxon>Oxalobacteraceae</taxon>
        <taxon>Telluria group</taxon>
        <taxon>Duganella</taxon>
    </lineage>
</organism>
<evidence type="ECO:0000313" key="3">
    <source>
        <dbReference type="Proteomes" id="UP000433309"/>
    </source>
</evidence>
<dbReference type="AlphaFoldDB" id="A0A6I2KZ38"/>
<dbReference type="Pfam" id="PF07963">
    <property type="entry name" value="N_methyl"/>
    <property type="match status" value="1"/>
</dbReference>
<protein>
    <submittedName>
        <fullName evidence="2">Prepilin-type N-terminal cleavage/methylation domain-containing protein</fullName>
    </submittedName>
</protein>
<proteinExistence type="predicted"/>
<keyword evidence="1" id="KW-1133">Transmembrane helix</keyword>
<dbReference type="SUPFAM" id="SSF54523">
    <property type="entry name" value="Pili subunits"/>
    <property type="match status" value="1"/>
</dbReference>
<reference evidence="2 3" key="1">
    <citation type="submission" date="2019-11" db="EMBL/GenBank/DDBJ databases">
        <title>Novel species isolated from a subtropical stream in China.</title>
        <authorList>
            <person name="Lu H."/>
        </authorList>
    </citation>
    <scope>NUCLEOTIDE SEQUENCE [LARGE SCALE GENOMIC DNA]</scope>
    <source>
        <strain evidence="2 3">FT80W</strain>
    </source>
</reference>
<sequence length="208" mass="22307">MFELRRQAGFTLLELLVTITIFGIMLAIGIPNASNWLLANRARGASEFYAEGFNAARREAVSHNTASRIVLSANANTGQMDWQVDICYISTTTQCLPDQDGWSTTSAAATNDPLGASGFRSIFRSADSLPTSEVLVPSTLPSGSSAIYYTALGWVNTTYDERLTQLRLDPAAKYAAEVPVVALNITLAGLVAKCNPTLPSTDNRACPP</sequence>
<dbReference type="PROSITE" id="PS00409">
    <property type="entry name" value="PROKAR_NTER_METHYL"/>
    <property type="match status" value="1"/>
</dbReference>
<dbReference type="Gene3D" id="3.30.700.10">
    <property type="entry name" value="Glycoprotein, Type 4 Pilin"/>
    <property type="match status" value="1"/>
</dbReference>
<keyword evidence="1" id="KW-0812">Transmembrane</keyword>
<comment type="caution">
    <text evidence="2">The sequence shown here is derived from an EMBL/GenBank/DDBJ whole genome shotgun (WGS) entry which is preliminary data.</text>
</comment>
<name>A0A6I2KZ38_9BURK</name>
<keyword evidence="1" id="KW-0472">Membrane</keyword>
<feature type="transmembrane region" description="Helical" evidence="1">
    <location>
        <begin position="12"/>
        <end position="30"/>
    </location>
</feature>
<dbReference type="NCBIfam" id="TIGR02532">
    <property type="entry name" value="IV_pilin_GFxxxE"/>
    <property type="match status" value="1"/>
</dbReference>